<dbReference type="EMBL" id="VSRR010018785">
    <property type="protein sequence ID" value="MPC61686.1"/>
    <property type="molecule type" value="Genomic_DNA"/>
</dbReference>
<evidence type="ECO:0000256" key="1">
    <source>
        <dbReference type="SAM" id="MobiDB-lite"/>
    </source>
</evidence>
<proteinExistence type="predicted"/>
<sequence>MCFSGREAARSKGLPRPHPPRPAPLRLLGPGLPQIWKFSTYLGGHKNKSRAPLLRTAADTHSRKGRVCFKSSSVMCRQTIDIFKHLAGNGCIHISEAKRTLSNMYTPTPPPPLLCSSSFSSFSLPPPLSLSFSPSFPFSSSSSFIGARGRGDHDKRSGSRTYLTQYPIVPSLSPTLHPSLSVLPVLAVRCSKASFHSPRSNKTTPSSPEGRRH</sequence>
<reference evidence="2 3" key="1">
    <citation type="submission" date="2019-05" db="EMBL/GenBank/DDBJ databases">
        <title>Another draft genome of Portunus trituberculatus and its Hox gene families provides insights of decapod evolution.</title>
        <authorList>
            <person name="Jeong J.-H."/>
            <person name="Song I."/>
            <person name="Kim S."/>
            <person name="Choi T."/>
            <person name="Kim D."/>
            <person name="Ryu S."/>
            <person name="Kim W."/>
        </authorList>
    </citation>
    <scope>NUCLEOTIDE SEQUENCE [LARGE SCALE GENOMIC DNA]</scope>
    <source>
        <tissue evidence="2">Muscle</tissue>
    </source>
</reference>
<protein>
    <submittedName>
        <fullName evidence="2">Uncharacterized protein</fullName>
    </submittedName>
</protein>
<evidence type="ECO:0000313" key="2">
    <source>
        <dbReference type="EMBL" id="MPC61686.1"/>
    </source>
</evidence>
<keyword evidence="3" id="KW-1185">Reference proteome</keyword>
<organism evidence="2 3">
    <name type="scientific">Portunus trituberculatus</name>
    <name type="common">Swimming crab</name>
    <name type="synonym">Neptunus trituberculatus</name>
    <dbReference type="NCBI Taxonomy" id="210409"/>
    <lineage>
        <taxon>Eukaryota</taxon>
        <taxon>Metazoa</taxon>
        <taxon>Ecdysozoa</taxon>
        <taxon>Arthropoda</taxon>
        <taxon>Crustacea</taxon>
        <taxon>Multicrustacea</taxon>
        <taxon>Malacostraca</taxon>
        <taxon>Eumalacostraca</taxon>
        <taxon>Eucarida</taxon>
        <taxon>Decapoda</taxon>
        <taxon>Pleocyemata</taxon>
        <taxon>Brachyura</taxon>
        <taxon>Eubrachyura</taxon>
        <taxon>Portunoidea</taxon>
        <taxon>Portunidae</taxon>
        <taxon>Portuninae</taxon>
        <taxon>Portunus</taxon>
    </lineage>
</organism>
<comment type="caution">
    <text evidence="2">The sequence shown here is derived from an EMBL/GenBank/DDBJ whole genome shotgun (WGS) entry which is preliminary data.</text>
</comment>
<name>A0A5B7GVL8_PORTR</name>
<accession>A0A5B7GVL8</accession>
<dbReference type="Proteomes" id="UP000324222">
    <property type="component" value="Unassembled WGS sequence"/>
</dbReference>
<gene>
    <name evidence="2" type="ORF">E2C01_055761</name>
</gene>
<dbReference type="AlphaFoldDB" id="A0A5B7GVL8"/>
<evidence type="ECO:0000313" key="3">
    <source>
        <dbReference type="Proteomes" id="UP000324222"/>
    </source>
</evidence>
<feature type="region of interest" description="Disordered" evidence="1">
    <location>
        <begin position="1"/>
        <end position="24"/>
    </location>
</feature>